<evidence type="ECO:0000313" key="3">
    <source>
        <dbReference type="Proteomes" id="UP000265618"/>
    </source>
</evidence>
<organism evidence="2 3">
    <name type="scientific">Kipferlia bialata</name>
    <dbReference type="NCBI Taxonomy" id="797122"/>
    <lineage>
        <taxon>Eukaryota</taxon>
        <taxon>Metamonada</taxon>
        <taxon>Carpediemonas-like organisms</taxon>
        <taxon>Kipferlia</taxon>
    </lineage>
</organism>
<protein>
    <submittedName>
        <fullName evidence="2">Uncharacterized protein</fullName>
    </submittedName>
</protein>
<feature type="non-terminal residue" evidence="2">
    <location>
        <position position="1"/>
    </location>
</feature>
<reference evidence="2 3" key="1">
    <citation type="journal article" date="2018" name="PLoS ONE">
        <title>The draft genome of Kipferlia bialata reveals reductive genome evolution in fornicate parasites.</title>
        <authorList>
            <person name="Tanifuji G."/>
            <person name="Takabayashi S."/>
            <person name="Kume K."/>
            <person name="Takagi M."/>
            <person name="Nakayama T."/>
            <person name="Kamikawa R."/>
            <person name="Inagaki Y."/>
            <person name="Hashimoto T."/>
        </authorList>
    </citation>
    <scope>NUCLEOTIDE SEQUENCE [LARGE SCALE GENOMIC DNA]</scope>
    <source>
        <strain evidence="2">NY0173</strain>
    </source>
</reference>
<dbReference type="AlphaFoldDB" id="A0A391P026"/>
<dbReference type="EMBL" id="BDIP01007581">
    <property type="protein sequence ID" value="GCA64538.1"/>
    <property type="molecule type" value="Genomic_DNA"/>
</dbReference>
<keyword evidence="3" id="KW-1185">Reference proteome</keyword>
<dbReference type="Proteomes" id="UP000265618">
    <property type="component" value="Unassembled WGS sequence"/>
</dbReference>
<gene>
    <name evidence="2" type="ORF">KIPB_014576</name>
</gene>
<comment type="caution">
    <text evidence="2">The sequence shown here is derived from an EMBL/GenBank/DDBJ whole genome shotgun (WGS) entry which is preliminary data.</text>
</comment>
<name>A0A391P026_9EUKA</name>
<proteinExistence type="predicted"/>
<feature type="region of interest" description="Disordered" evidence="1">
    <location>
        <begin position="75"/>
        <end position="116"/>
    </location>
</feature>
<sequence>MASLGLRASIVIDMVEHGMPLDRKGLGCCKDQGLYVSWVPHADKKAGMTTPVTLLDLFSMYQVACNRIGDKLEPPIFIDTTPEPAPEESEPAKAQEKGKKKKGAKDAKVCVEEEQEMTPEALADLSDLKVVLDDRDIGMYRMMFQPVSAK</sequence>
<accession>A0A391P026</accession>
<evidence type="ECO:0000313" key="2">
    <source>
        <dbReference type="EMBL" id="GCA64538.1"/>
    </source>
</evidence>
<evidence type="ECO:0000256" key="1">
    <source>
        <dbReference type="SAM" id="MobiDB-lite"/>
    </source>
</evidence>